<evidence type="ECO:0000313" key="3">
    <source>
        <dbReference type="Proteomes" id="UP000887574"/>
    </source>
</evidence>
<evidence type="ECO:0000256" key="2">
    <source>
        <dbReference type="SAM" id="Phobius"/>
    </source>
</evidence>
<dbReference type="Proteomes" id="UP000887574">
    <property type="component" value="Unplaced"/>
</dbReference>
<evidence type="ECO:0000256" key="1">
    <source>
        <dbReference type="SAM" id="MobiDB-lite"/>
    </source>
</evidence>
<sequence>MRTIYPNAKAVGLVALVVLLVIFLLISIHKINFHLASMPTDQPSVLIARDVNVRKENGGEIVENAAVTPSAPKLKKSPADKDNKQEVKSEEGKAVVAKPVELSSEKLEDATRREAVVEMIYHTWTGYKNYSWEPMS</sequence>
<keyword evidence="2" id="KW-1133">Transmembrane helix</keyword>
<organism evidence="3 4">
    <name type="scientific">Ditylenchus dipsaci</name>
    <dbReference type="NCBI Taxonomy" id="166011"/>
    <lineage>
        <taxon>Eukaryota</taxon>
        <taxon>Metazoa</taxon>
        <taxon>Ecdysozoa</taxon>
        <taxon>Nematoda</taxon>
        <taxon>Chromadorea</taxon>
        <taxon>Rhabditida</taxon>
        <taxon>Tylenchina</taxon>
        <taxon>Tylenchomorpha</taxon>
        <taxon>Sphaerularioidea</taxon>
        <taxon>Anguinidae</taxon>
        <taxon>Anguininae</taxon>
        <taxon>Ditylenchus</taxon>
    </lineage>
</organism>
<name>A0A915D728_9BILA</name>
<feature type="transmembrane region" description="Helical" evidence="2">
    <location>
        <begin position="6"/>
        <end position="28"/>
    </location>
</feature>
<keyword evidence="3" id="KW-1185">Reference proteome</keyword>
<accession>A0A915D728</accession>
<keyword evidence="2" id="KW-0472">Membrane</keyword>
<proteinExistence type="predicted"/>
<dbReference type="WBParaSite" id="jg16422">
    <property type="protein sequence ID" value="jg16422"/>
    <property type="gene ID" value="jg16422"/>
</dbReference>
<dbReference type="AlphaFoldDB" id="A0A915D728"/>
<reference evidence="4" key="1">
    <citation type="submission" date="2022-11" db="UniProtKB">
        <authorList>
            <consortium name="WormBaseParasite"/>
        </authorList>
    </citation>
    <scope>IDENTIFICATION</scope>
</reference>
<feature type="region of interest" description="Disordered" evidence="1">
    <location>
        <begin position="64"/>
        <end position="92"/>
    </location>
</feature>
<evidence type="ECO:0000313" key="4">
    <source>
        <dbReference type="WBParaSite" id="jg16422"/>
    </source>
</evidence>
<protein>
    <submittedName>
        <fullName evidence="4">Uncharacterized protein</fullName>
    </submittedName>
</protein>
<feature type="compositionally biased region" description="Basic and acidic residues" evidence="1">
    <location>
        <begin position="77"/>
        <end position="92"/>
    </location>
</feature>
<keyword evidence="2" id="KW-0812">Transmembrane</keyword>